<reference evidence="2" key="1">
    <citation type="submission" date="2019-02" db="EMBL/GenBank/DDBJ databases">
        <authorList>
            <person name="Gruber-Vodicka R. H."/>
            <person name="Seah K. B. B."/>
        </authorList>
    </citation>
    <scope>NUCLEOTIDE SEQUENCE</scope>
    <source>
        <strain evidence="2">BECK_BY7</strain>
    </source>
</reference>
<proteinExistence type="predicted"/>
<evidence type="ECO:0000313" key="2">
    <source>
        <dbReference type="EMBL" id="VFK18060.1"/>
    </source>
</evidence>
<gene>
    <name evidence="2" type="ORF">BECKLFY1418C_GA0070996_103821</name>
</gene>
<organism evidence="2">
    <name type="scientific">Candidatus Kentrum sp. LFY</name>
    <dbReference type="NCBI Taxonomy" id="2126342"/>
    <lineage>
        <taxon>Bacteria</taxon>
        <taxon>Pseudomonadati</taxon>
        <taxon>Pseudomonadota</taxon>
        <taxon>Gammaproteobacteria</taxon>
        <taxon>Candidatus Kentrum</taxon>
    </lineage>
</organism>
<feature type="region of interest" description="Disordered" evidence="1">
    <location>
        <begin position="1"/>
        <end position="49"/>
    </location>
</feature>
<dbReference type="EMBL" id="CAADFN010000038">
    <property type="protein sequence ID" value="VFK18060.1"/>
    <property type="molecule type" value="Genomic_DNA"/>
</dbReference>
<feature type="compositionally biased region" description="Basic and acidic residues" evidence="1">
    <location>
        <begin position="18"/>
        <end position="31"/>
    </location>
</feature>
<evidence type="ECO:0000256" key="1">
    <source>
        <dbReference type="SAM" id="MobiDB-lite"/>
    </source>
</evidence>
<dbReference type="AlphaFoldDB" id="A0A450WM08"/>
<sequence>MTNGKSYASNGGSIRQNDTSDNKTNAHERNDLLFPTQNYKSPAFLTGTA</sequence>
<protein>
    <submittedName>
        <fullName evidence="2">Uncharacterized protein</fullName>
    </submittedName>
</protein>
<accession>A0A450WM08</accession>
<name>A0A450WM08_9GAMM</name>
<feature type="compositionally biased region" description="Polar residues" evidence="1">
    <location>
        <begin position="1"/>
        <end position="17"/>
    </location>
</feature>